<evidence type="ECO:0000313" key="3">
    <source>
        <dbReference type="Proteomes" id="UP001168877"/>
    </source>
</evidence>
<dbReference type="CDD" id="cd09917">
    <property type="entry name" value="F-box_SF"/>
    <property type="match status" value="1"/>
</dbReference>
<dbReference type="Gene3D" id="1.20.1280.50">
    <property type="match status" value="1"/>
</dbReference>
<dbReference type="Proteomes" id="UP001168877">
    <property type="component" value="Unassembled WGS sequence"/>
</dbReference>
<accession>A0AA39SX89</accession>
<dbReference type="InterPro" id="IPR005174">
    <property type="entry name" value="KIB1-4_b-propeller"/>
</dbReference>
<evidence type="ECO:0000259" key="1">
    <source>
        <dbReference type="Pfam" id="PF03478"/>
    </source>
</evidence>
<name>A0AA39SX89_ACESA</name>
<evidence type="ECO:0000313" key="2">
    <source>
        <dbReference type="EMBL" id="KAK0599048.1"/>
    </source>
</evidence>
<dbReference type="PANTHER" id="PTHR47123">
    <property type="entry name" value="F-BOX PROTEIN SKIP23"/>
    <property type="match status" value="1"/>
</dbReference>
<feature type="domain" description="KIB1-4 beta-propeller" evidence="1">
    <location>
        <begin position="91"/>
        <end position="385"/>
    </location>
</feature>
<comment type="caution">
    <text evidence="2">The sequence shown here is derived from an EMBL/GenBank/DDBJ whole genome shotgun (WGS) entry which is preliminary data.</text>
</comment>
<reference evidence="2" key="1">
    <citation type="journal article" date="2022" name="Plant J.">
        <title>Strategies of tolerance reflected in two North American maple genomes.</title>
        <authorList>
            <person name="McEvoy S.L."/>
            <person name="Sezen U.U."/>
            <person name="Trouern-Trend A."/>
            <person name="McMahon S.M."/>
            <person name="Schaberg P.G."/>
            <person name="Yang J."/>
            <person name="Wegrzyn J.L."/>
            <person name="Swenson N.G."/>
        </authorList>
    </citation>
    <scope>NUCLEOTIDE SEQUENCE</scope>
    <source>
        <strain evidence="2">NS2018</strain>
    </source>
</reference>
<gene>
    <name evidence="2" type="ORF">LWI29_001865</name>
</gene>
<dbReference type="Pfam" id="PF03478">
    <property type="entry name" value="Beta-prop_KIB1-4"/>
    <property type="match status" value="1"/>
</dbReference>
<reference evidence="2" key="2">
    <citation type="submission" date="2023-06" db="EMBL/GenBank/DDBJ databases">
        <authorList>
            <person name="Swenson N.G."/>
            <person name="Wegrzyn J.L."/>
            <person name="Mcevoy S.L."/>
        </authorList>
    </citation>
    <scope>NUCLEOTIDE SEQUENCE</scope>
    <source>
        <strain evidence="2">NS2018</strain>
        <tissue evidence="2">Leaf</tissue>
    </source>
</reference>
<dbReference type="PANTHER" id="PTHR47123:SF6">
    <property type="entry name" value="F-BOX PROTEIN SKIP23-LIKE ISOFORM X1"/>
    <property type="match status" value="1"/>
</dbReference>
<dbReference type="SUPFAM" id="SSF81383">
    <property type="entry name" value="F-box domain"/>
    <property type="match status" value="1"/>
</dbReference>
<dbReference type="EMBL" id="JAUESC010000003">
    <property type="protein sequence ID" value="KAK0599048.1"/>
    <property type="molecule type" value="Genomic_DNA"/>
</dbReference>
<protein>
    <recommendedName>
        <fullName evidence="1">KIB1-4 beta-propeller domain-containing protein</fullName>
    </recommendedName>
</protein>
<dbReference type="InterPro" id="IPR036047">
    <property type="entry name" value="F-box-like_dom_sf"/>
</dbReference>
<proteinExistence type="predicted"/>
<keyword evidence="3" id="KW-1185">Reference proteome</keyword>
<organism evidence="2 3">
    <name type="scientific">Acer saccharum</name>
    <name type="common">Sugar maple</name>
    <dbReference type="NCBI Taxonomy" id="4024"/>
    <lineage>
        <taxon>Eukaryota</taxon>
        <taxon>Viridiplantae</taxon>
        <taxon>Streptophyta</taxon>
        <taxon>Embryophyta</taxon>
        <taxon>Tracheophyta</taxon>
        <taxon>Spermatophyta</taxon>
        <taxon>Magnoliopsida</taxon>
        <taxon>eudicotyledons</taxon>
        <taxon>Gunneridae</taxon>
        <taxon>Pentapetalae</taxon>
        <taxon>rosids</taxon>
        <taxon>malvids</taxon>
        <taxon>Sapindales</taxon>
        <taxon>Sapindaceae</taxon>
        <taxon>Hippocastanoideae</taxon>
        <taxon>Acereae</taxon>
        <taxon>Acer</taxon>
    </lineage>
</organism>
<sequence>MVLPRKELRPSFSWSDLPEQALITITEFFTDPLNDVVRLRSVCRNWRQNVPPPPPSNLPMLLYFYNQDPVKSHVLSAYKLFKTTVFFLEDSEIGANAKWLVTVGEPNFESKMQLLNPFTLRPIGGGDFPLYAFPDKTLKFLDRRVTPVSKRYGFRFMEEIDEDGEDRENLNMELDLKLVDETQLGIDVCFKAMVMEDDFEDIGSFLIINDQARVRSVTVGNDCWEKVGECSKVDYCDMAVYDDCFYCVDRYGTVIDCGKYGDDDDVVVIPSPKPFFGEWYLVKAGDDLYLVGRDFRVCGKKVDYDDTSHCFTARPGCGPLPILFHVYVLDCEDPRMPEWVEVNDLADYIFVVSRDRSFAIEAEDCPPMCGGNYIIYVDEIVYQYQDGDFDDVDNFPEEFEYAIRDLDNVKVGCYDFVDGTSLPLSRCPEQLKMFWPPPDWLALAMSCSSCPSPSSSYATDLSIYS</sequence>
<dbReference type="InterPro" id="IPR051304">
    <property type="entry name" value="SCF_F-box_domain"/>
</dbReference>
<dbReference type="AlphaFoldDB" id="A0AA39SX89"/>